<comment type="caution">
    <text evidence="1">The sequence shown here is derived from an EMBL/GenBank/DDBJ whole genome shotgun (WGS) entry which is preliminary data.</text>
</comment>
<gene>
    <name evidence="1" type="ORF">EG028_02405</name>
</gene>
<keyword evidence="2" id="KW-1185">Reference proteome</keyword>
<proteinExistence type="predicted"/>
<sequence length="96" mass="11101">MDNKDVLIQFEALRESIVNMETNVNKRLDSLEGINSRVVERLDGISVRLDGMDVRFDIRLSNIEARLDNIEEDINVISKWVPFRSPIPDFSTPLKK</sequence>
<dbReference type="Proteomes" id="UP000279089">
    <property type="component" value="Unassembled WGS sequence"/>
</dbReference>
<accession>A0A3N4MHT5</accession>
<dbReference type="RefSeq" id="WP_120514439.1">
    <property type="nucleotide sequence ID" value="NZ_QXZY01000001.1"/>
</dbReference>
<reference evidence="2" key="1">
    <citation type="submission" date="2018-11" db="EMBL/GenBank/DDBJ databases">
        <title>Chitinophaga lutea sp.nov., isolate from arsenic contaminated soil.</title>
        <authorList>
            <person name="Zong Y."/>
        </authorList>
    </citation>
    <scope>NUCLEOTIDE SEQUENCE [LARGE SCALE GENOMIC DNA]</scope>
    <source>
        <strain evidence="2">YLT18</strain>
    </source>
</reference>
<dbReference type="EMBL" id="RMBX01000001">
    <property type="protein sequence ID" value="RPD43168.1"/>
    <property type="molecule type" value="Genomic_DNA"/>
</dbReference>
<dbReference type="AlphaFoldDB" id="A0A3N4MHT5"/>
<evidence type="ECO:0000313" key="2">
    <source>
        <dbReference type="Proteomes" id="UP000279089"/>
    </source>
</evidence>
<name>A0A3N4MHT5_9BACT</name>
<protein>
    <recommendedName>
        <fullName evidence="3">t-SNARE coiled-coil homology domain-containing protein</fullName>
    </recommendedName>
</protein>
<evidence type="ECO:0000313" key="1">
    <source>
        <dbReference type="EMBL" id="RPD43168.1"/>
    </source>
</evidence>
<organism evidence="1 2">
    <name type="scientific">Chitinophaga barathri</name>
    <dbReference type="NCBI Taxonomy" id="1647451"/>
    <lineage>
        <taxon>Bacteria</taxon>
        <taxon>Pseudomonadati</taxon>
        <taxon>Bacteroidota</taxon>
        <taxon>Chitinophagia</taxon>
        <taxon>Chitinophagales</taxon>
        <taxon>Chitinophagaceae</taxon>
        <taxon>Chitinophaga</taxon>
    </lineage>
</organism>
<evidence type="ECO:0008006" key="3">
    <source>
        <dbReference type="Google" id="ProtNLM"/>
    </source>
</evidence>